<accession>A0A6A6CUI1</accession>
<reference evidence="2" key="1">
    <citation type="journal article" date="2020" name="Stud. Mycol.">
        <title>101 Dothideomycetes genomes: a test case for predicting lifestyles and emergence of pathogens.</title>
        <authorList>
            <person name="Haridas S."/>
            <person name="Albert R."/>
            <person name="Binder M."/>
            <person name="Bloem J."/>
            <person name="Labutti K."/>
            <person name="Salamov A."/>
            <person name="Andreopoulos B."/>
            <person name="Baker S."/>
            <person name="Barry K."/>
            <person name="Bills G."/>
            <person name="Bluhm B."/>
            <person name="Cannon C."/>
            <person name="Castanera R."/>
            <person name="Culley D."/>
            <person name="Daum C."/>
            <person name="Ezra D."/>
            <person name="Gonzalez J."/>
            <person name="Henrissat B."/>
            <person name="Kuo A."/>
            <person name="Liang C."/>
            <person name="Lipzen A."/>
            <person name="Lutzoni F."/>
            <person name="Magnuson J."/>
            <person name="Mondo S."/>
            <person name="Nolan M."/>
            <person name="Ohm R."/>
            <person name="Pangilinan J."/>
            <person name="Park H.-J."/>
            <person name="Ramirez L."/>
            <person name="Alfaro M."/>
            <person name="Sun H."/>
            <person name="Tritt A."/>
            <person name="Yoshinaga Y."/>
            <person name="Zwiers L.-H."/>
            <person name="Turgeon B."/>
            <person name="Goodwin S."/>
            <person name="Spatafora J."/>
            <person name="Crous P."/>
            <person name="Grigoriev I."/>
        </authorList>
    </citation>
    <scope>NUCLEOTIDE SEQUENCE</scope>
    <source>
        <strain evidence="2">ATCC 36951</strain>
    </source>
</reference>
<dbReference type="Pfam" id="PF06985">
    <property type="entry name" value="HET"/>
    <property type="match status" value="1"/>
</dbReference>
<dbReference type="GeneID" id="54563782"/>
<proteinExistence type="predicted"/>
<keyword evidence="3" id="KW-1185">Reference proteome</keyword>
<dbReference type="EMBL" id="ML993588">
    <property type="protein sequence ID" value="KAF2169459.1"/>
    <property type="molecule type" value="Genomic_DNA"/>
</dbReference>
<protein>
    <recommendedName>
        <fullName evidence="1">Heterokaryon incompatibility domain-containing protein</fullName>
    </recommendedName>
</protein>
<dbReference type="OrthoDB" id="2958217at2759"/>
<gene>
    <name evidence="2" type="ORF">M409DRAFT_36170</name>
</gene>
<evidence type="ECO:0000313" key="2">
    <source>
        <dbReference type="EMBL" id="KAF2169459.1"/>
    </source>
</evidence>
<organism evidence="2 3">
    <name type="scientific">Zasmidium cellare ATCC 36951</name>
    <dbReference type="NCBI Taxonomy" id="1080233"/>
    <lineage>
        <taxon>Eukaryota</taxon>
        <taxon>Fungi</taxon>
        <taxon>Dikarya</taxon>
        <taxon>Ascomycota</taxon>
        <taxon>Pezizomycotina</taxon>
        <taxon>Dothideomycetes</taxon>
        <taxon>Dothideomycetidae</taxon>
        <taxon>Mycosphaerellales</taxon>
        <taxon>Mycosphaerellaceae</taxon>
        <taxon>Zasmidium</taxon>
    </lineage>
</organism>
<evidence type="ECO:0000259" key="1">
    <source>
        <dbReference type="Pfam" id="PF06985"/>
    </source>
</evidence>
<feature type="non-terminal residue" evidence="2">
    <location>
        <position position="163"/>
    </location>
</feature>
<feature type="domain" description="Heterokaryon incompatibility" evidence="1">
    <location>
        <begin position="74"/>
        <end position="160"/>
    </location>
</feature>
<dbReference type="PANTHER" id="PTHR33112:SF16">
    <property type="entry name" value="HETEROKARYON INCOMPATIBILITY DOMAIN-CONTAINING PROTEIN"/>
    <property type="match status" value="1"/>
</dbReference>
<dbReference type="RefSeq" id="XP_033670348.1">
    <property type="nucleotide sequence ID" value="XM_033810510.1"/>
</dbReference>
<evidence type="ECO:0000313" key="3">
    <source>
        <dbReference type="Proteomes" id="UP000799537"/>
    </source>
</evidence>
<sequence length="163" mass="18694">MTPGPRYRRSFKAPESFHRLRNWLHECRTQHVDQRCREDLDETHAGPGRLLYVGSNLDSSHLRLHTTSDTVYPYIALMHCWGTQTLMKTTRSNLNALHNDIDLETLPQTFKDAVMCARGIGVEHVWIDVLCIVQDDVSDWERESAKMGNIYRKAAVVVVADSS</sequence>
<dbReference type="PANTHER" id="PTHR33112">
    <property type="entry name" value="DOMAIN PROTEIN, PUTATIVE-RELATED"/>
    <property type="match status" value="1"/>
</dbReference>
<dbReference type="Proteomes" id="UP000799537">
    <property type="component" value="Unassembled WGS sequence"/>
</dbReference>
<dbReference type="InterPro" id="IPR010730">
    <property type="entry name" value="HET"/>
</dbReference>
<dbReference type="AlphaFoldDB" id="A0A6A6CUI1"/>
<name>A0A6A6CUI1_ZASCE</name>